<dbReference type="GO" id="GO:0004038">
    <property type="term" value="F:allantoinase activity"/>
    <property type="evidence" value="ECO:0007669"/>
    <property type="project" value="TreeGrafter"/>
</dbReference>
<evidence type="ECO:0000256" key="1">
    <source>
        <dbReference type="ARBA" id="ARBA00001947"/>
    </source>
</evidence>
<dbReference type="PROSITE" id="PS00483">
    <property type="entry name" value="DIHYDROOROTASE_2"/>
    <property type="match status" value="1"/>
</dbReference>
<comment type="function">
    <text evidence="2">Catalyzes the reversible cyclization of carbamoyl aspartate to dihydroorotate.</text>
</comment>
<keyword evidence="4" id="KW-0479">Metal-binding</keyword>
<evidence type="ECO:0000313" key="8">
    <source>
        <dbReference type="Proteomes" id="UP000043763"/>
    </source>
</evidence>
<dbReference type="Pfam" id="PF01979">
    <property type="entry name" value="Amidohydro_1"/>
    <property type="match status" value="1"/>
</dbReference>
<dbReference type="Proteomes" id="UP000043763">
    <property type="component" value="Unassembled WGS sequence"/>
</dbReference>
<dbReference type="PANTHER" id="PTHR43668:SF2">
    <property type="entry name" value="ALLANTOINASE"/>
    <property type="match status" value="1"/>
</dbReference>
<sequence>MIIKNAKIPNNEKIVSIIIENEKIKNIDYDNNFEKYISDNKTDDIIDANYNYVLSGIIDPHTHMRDPGLTHKEDFNSGSKACARGGVTVFLDMPNTVPNTISKENLLSKKSMMIGKSYVDYGFHFGGSKADNSDDIKNIINDAASTKIFFNASTGNMLVEDDKILEKLFEASKIVTVHAEDKMVDKAIKIAKNTNTPLYLCHLSLESEIDSLRKAKDSGMIIYGEATPHHLFLNTEDVNKNDRNKMLLRMKPELREKSDNKALWDAILDGTIDTIGTDHAPHLISEKLEKLTFGVPSVEHSLELMLKKVNDNTIDLKLLTKIMSEKSAEIFSMKDKGLLKENYDADLVIIDLNDNSEIEEKDIITKAGWSPYIGFKRGGKVLTTIVRGNIVYNNGKFTDNYIGKEITYNN</sequence>
<dbReference type="OrthoDB" id="9765462at2"/>
<accession>A0A0G4K5E0</accession>
<dbReference type="PANTHER" id="PTHR43668">
    <property type="entry name" value="ALLANTOINASE"/>
    <property type="match status" value="1"/>
</dbReference>
<dbReference type="InterPro" id="IPR006680">
    <property type="entry name" value="Amidohydro-rel"/>
</dbReference>
<evidence type="ECO:0000256" key="3">
    <source>
        <dbReference type="ARBA" id="ARBA00010286"/>
    </source>
</evidence>
<dbReference type="InterPro" id="IPR011059">
    <property type="entry name" value="Metal-dep_hydrolase_composite"/>
</dbReference>
<organism evidence="7 8">
    <name type="scientific">Brachyspira suanatina</name>
    <dbReference type="NCBI Taxonomy" id="381802"/>
    <lineage>
        <taxon>Bacteria</taxon>
        <taxon>Pseudomonadati</taxon>
        <taxon>Spirochaetota</taxon>
        <taxon>Spirochaetia</taxon>
        <taxon>Brachyspirales</taxon>
        <taxon>Brachyspiraceae</taxon>
        <taxon>Brachyspira</taxon>
    </lineage>
</organism>
<evidence type="ECO:0000313" key="7">
    <source>
        <dbReference type="EMBL" id="CRF32390.1"/>
    </source>
</evidence>
<gene>
    <name evidence="7" type="ORF">BRSU_0761</name>
</gene>
<comment type="cofactor">
    <cofactor evidence="1">
        <name>Zn(2+)</name>
        <dbReference type="ChEBI" id="CHEBI:29105"/>
    </cofactor>
</comment>
<evidence type="ECO:0000259" key="6">
    <source>
        <dbReference type="Pfam" id="PF01979"/>
    </source>
</evidence>
<evidence type="ECO:0000256" key="5">
    <source>
        <dbReference type="ARBA" id="ARBA00022801"/>
    </source>
</evidence>
<dbReference type="RefSeq" id="WP_048593859.1">
    <property type="nucleotide sequence ID" value="NZ_CVLB01000001.1"/>
</dbReference>
<dbReference type="EMBL" id="CVLB01000001">
    <property type="protein sequence ID" value="CRF32390.1"/>
    <property type="molecule type" value="Genomic_DNA"/>
</dbReference>
<dbReference type="GO" id="GO:0005737">
    <property type="term" value="C:cytoplasm"/>
    <property type="evidence" value="ECO:0007669"/>
    <property type="project" value="TreeGrafter"/>
</dbReference>
<dbReference type="InterPro" id="IPR032466">
    <property type="entry name" value="Metal_Hydrolase"/>
</dbReference>
<feature type="domain" description="Amidohydrolase-related" evidence="6">
    <location>
        <begin position="52"/>
        <end position="391"/>
    </location>
</feature>
<dbReference type="Gene3D" id="3.20.20.140">
    <property type="entry name" value="Metal-dependent hydrolases"/>
    <property type="match status" value="2"/>
</dbReference>
<name>A0A0G4K5E0_9SPIR</name>
<dbReference type="InterPro" id="IPR050138">
    <property type="entry name" value="DHOase/Allantoinase_Hydrolase"/>
</dbReference>
<dbReference type="InterPro" id="IPR002195">
    <property type="entry name" value="Dihydroorotase_CS"/>
</dbReference>
<dbReference type="SUPFAM" id="SSF51556">
    <property type="entry name" value="Metallo-dependent hydrolases"/>
    <property type="match status" value="1"/>
</dbReference>
<reference evidence="8" key="1">
    <citation type="submission" date="2015-04" db="EMBL/GenBank/DDBJ databases">
        <authorList>
            <person name="Mushtaq Mamoona"/>
        </authorList>
    </citation>
    <scope>NUCLEOTIDE SEQUENCE [LARGE SCALE GENOMIC DNA]</scope>
    <source>
        <strain evidence="8">AN4859/03</strain>
    </source>
</reference>
<dbReference type="Gene3D" id="2.30.40.10">
    <property type="entry name" value="Urease, subunit C, domain 1"/>
    <property type="match status" value="2"/>
</dbReference>
<evidence type="ECO:0000256" key="2">
    <source>
        <dbReference type="ARBA" id="ARBA00002368"/>
    </source>
</evidence>
<keyword evidence="5" id="KW-0378">Hydrolase</keyword>
<dbReference type="AlphaFoldDB" id="A0A0G4K5E0"/>
<dbReference type="SUPFAM" id="SSF51338">
    <property type="entry name" value="Composite domain of metallo-dependent hydrolases"/>
    <property type="match status" value="1"/>
</dbReference>
<comment type="similarity">
    <text evidence="3">Belongs to the metallo-dependent hydrolases superfamily. DHOase family. Class I DHOase subfamily.</text>
</comment>
<evidence type="ECO:0000256" key="4">
    <source>
        <dbReference type="ARBA" id="ARBA00022723"/>
    </source>
</evidence>
<dbReference type="GO" id="GO:0006145">
    <property type="term" value="P:purine nucleobase catabolic process"/>
    <property type="evidence" value="ECO:0007669"/>
    <property type="project" value="TreeGrafter"/>
</dbReference>
<dbReference type="GO" id="GO:0046872">
    <property type="term" value="F:metal ion binding"/>
    <property type="evidence" value="ECO:0007669"/>
    <property type="project" value="UniProtKB-KW"/>
</dbReference>
<proteinExistence type="inferred from homology"/>
<keyword evidence="8" id="KW-1185">Reference proteome</keyword>
<protein>
    <submittedName>
        <fullName evidence="7">Dihydroorotase</fullName>
    </submittedName>
</protein>